<organism evidence="1 2">
    <name type="scientific">Steinernema glaseri</name>
    <dbReference type="NCBI Taxonomy" id="37863"/>
    <lineage>
        <taxon>Eukaryota</taxon>
        <taxon>Metazoa</taxon>
        <taxon>Ecdysozoa</taxon>
        <taxon>Nematoda</taxon>
        <taxon>Chromadorea</taxon>
        <taxon>Rhabditida</taxon>
        <taxon>Tylenchina</taxon>
        <taxon>Panagrolaimomorpha</taxon>
        <taxon>Strongyloidoidea</taxon>
        <taxon>Steinernematidae</taxon>
        <taxon>Steinernema</taxon>
    </lineage>
</organism>
<dbReference type="Proteomes" id="UP000095287">
    <property type="component" value="Unplaced"/>
</dbReference>
<evidence type="ECO:0000313" key="1">
    <source>
        <dbReference type="Proteomes" id="UP000095287"/>
    </source>
</evidence>
<accession>A0A1I7YHR4</accession>
<dbReference type="AlphaFoldDB" id="A0A1I7YHR4"/>
<dbReference type="SUPFAM" id="SSF56112">
    <property type="entry name" value="Protein kinase-like (PK-like)"/>
    <property type="match status" value="1"/>
</dbReference>
<name>A0A1I7YHR4_9BILA</name>
<reference evidence="2" key="1">
    <citation type="submission" date="2016-11" db="UniProtKB">
        <authorList>
            <consortium name="WormBaseParasite"/>
        </authorList>
    </citation>
    <scope>IDENTIFICATION</scope>
</reference>
<dbReference type="WBParaSite" id="L893_g16237.t1">
    <property type="protein sequence ID" value="L893_g16237.t1"/>
    <property type="gene ID" value="L893_g16237"/>
</dbReference>
<dbReference type="InterPro" id="IPR011009">
    <property type="entry name" value="Kinase-like_dom_sf"/>
</dbReference>
<evidence type="ECO:0000313" key="2">
    <source>
        <dbReference type="WBParaSite" id="L893_g16237.t1"/>
    </source>
</evidence>
<keyword evidence="1" id="KW-1185">Reference proteome</keyword>
<sequence>MPDGTIFALKILDIEEQQSGLKELRAHQRLHHHQNVLRCIAGKETYSG</sequence>
<protein>
    <submittedName>
        <fullName evidence="2">Protein kinase domain-containing protein</fullName>
    </submittedName>
</protein>
<proteinExistence type="predicted"/>